<dbReference type="Gene3D" id="3.30.70.270">
    <property type="match status" value="1"/>
</dbReference>
<keyword evidence="1" id="KW-1133">Transmembrane helix</keyword>
<name>A0AA41W493_9GAMM</name>
<reference evidence="4 5" key="1">
    <citation type="journal article" date="2013" name="Antonie Van Leeuwenhoek">
        <title>Echinimonas agarilytica gen. nov., sp. nov., a new gammaproteobacterium isolated from the sea urchin Strongylocentrotus intermedius.</title>
        <authorList>
            <person name="Nedashkovskaya O.I."/>
            <person name="Stenkova A.M."/>
            <person name="Zhukova N.V."/>
            <person name="Van Trappen S."/>
            <person name="Lee J.S."/>
            <person name="Kim S.B."/>
        </authorList>
    </citation>
    <scope>NUCLEOTIDE SEQUENCE [LARGE SCALE GENOMIC DNA]</scope>
    <source>
        <strain evidence="4 5">KMM 6351</strain>
    </source>
</reference>
<feature type="domain" description="EAL" evidence="2">
    <location>
        <begin position="392"/>
        <end position="638"/>
    </location>
</feature>
<dbReference type="PROSITE" id="PS50887">
    <property type="entry name" value="GGDEF"/>
    <property type="match status" value="1"/>
</dbReference>
<organism evidence="4 5">
    <name type="scientific">Echinimonas agarilytica</name>
    <dbReference type="NCBI Taxonomy" id="1215918"/>
    <lineage>
        <taxon>Bacteria</taxon>
        <taxon>Pseudomonadati</taxon>
        <taxon>Pseudomonadota</taxon>
        <taxon>Gammaproteobacteria</taxon>
        <taxon>Alteromonadales</taxon>
        <taxon>Echinimonadaceae</taxon>
        <taxon>Echinimonas</taxon>
    </lineage>
</organism>
<dbReference type="InterPro" id="IPR029787">
    <property type="entry name" value="Nucleotide_cyclase"/>
</dbReference>
<dbReference type="PANTHER" id="PTHR33121">
    <property type="entry name" value="CYCLIC DI-GMP PHOSPHODIESTERASE PDEF"/>
    <property type="match status" value="1"/>
</dbReference>
<dbReference type="PROSITE" id="PS50883">
    <property type="entry name" value="EAL"/>
    <property type="match status" value="1"/>
</dbReference>
<dbReference type="Pfam" id="PF00563">
    <property type="entry name" value="EAL"/>
    <property type="match status" value="1"/>
</dbReference>
<dbReference type="InterPro" id="IPR043128">
    <property type="entry name" value="Rev_trsase/Diguanyl_cyclase"/>
</dbReference>
<dbReference type="InterPro" id="IPR050706">
    <property type="entry name" value="Cyclic-di-GMP_PDE-like"/>
</dbReference>
<comment type="caution">
    <text evidence="4">The sequence shown here is derived from an EMBL/GenBank/DDBJ whole genome shotgun (WGS) entry which is preliminary data.</text>
</comment>
<dbReference type="InterPro" id="IPR035919">
    <property type="entry name" value="EAL_sf"/>
</dbReference>
<evidence type="ECO:0000259" key="2">
    <source>
        <dbReference type="PROSITE" id="PS50883"/>
    </source>
</evidence>
<sequence>MRLTQRLSIVWIASVFSAVMIAIAGVAWSWHWQEQQRRHSSIKEISEQVALVLAQSKTPSAQWKIIPEWLRINLKLLHVEHFTVRYQGHLIIAVNAPVPARANALKMTSKTHKTGAMVTKVAFSETNAVSHLSWHSALALVIAFTLVILTAWWGGRWQRKRLKEVDNISHRAQRLIKGELIASGDDVERPRIIRQALDYLVHELQDARKERSRFDAFMRSNTFLDPVTGLGNRLYFDNQIESAIRDEQGGYLLLLQFRSYDELSQQLSKQDCEEFLKQIALVLHNVFDEHEGNFMARRNDADFTVLLPSTSLEDTKRSVKSLLLFLKHIQLPTEIDKEHAYHVGIADIASTNEPYQLMAEADMALRAAQVQEVNTWFMYQRDDLPRTEIKGSVRWRTLLEEAIRRKAFVLSSQPVVTAADMDIHHYEMLLRLRDESGNLMPAHVFLPMAKKCGMSSQIDRVALHQLLKLMRYEARQPVRCSINLSIEALIDSRFEHWLELTLMQYRDVVRYLIIEVSEYQLTQHLDAVGPILAQLKSLGCTLAVDQVGQNVVSTHYAQDLNIDYLKLHANVIRNIDERSENQLFVRSILGACDNTSTQIFALAVERQEEWRTLKSLGIYGGQGHLFSETSRHSPAFLG</sequence>
<dbReference type="Pfam" id="PF00990">
    <property type="entry name" value="GGDEF"/>
    <property type="match status" value="1"/>
</dbReference>
<keyword evidence="1" id="KW-0472">Membrane</keyword>
<dbReference type="InterPro" id="IPR000160">
    <property type="entry name" value="GGDEF_dom"/>
</dbReference>
<dbReference type="PANTHER" id="PTHR33121:SF32">
    <property type="entry name" value="RNASE E SPECIFICITY FACTOR CSRD"/>
    <property type="match status" value="1"/>
</dbReference>
<proteinExistence type="predicted"/>
<dbReference type="Proteomes" id="UP001165393">
    <property type="component" value="Unassembled WGS sequence"/>
</dbReference>
<evidence type="ECO:0000259" key="3">
    <source>
        <dbReference type="PROSITE" id="PS50887"/>
    </source>
</evidence>
<dbReference type="RefSeq" id="WP_251259937.1">
    <property type="nucleotide sequence ID" value="NZ_JAMQGP010000001.1"/>
</dbReference>
<keyword evidence="5" id="KW-1185">Reference proteome</keyword>
<dbReference type="EMBL" id="JAMQGP010000001">
    <property type="protein sequence ID" value="MCM2678574.1"/>
    <property type="molecule type" value="Genomic_DNA"/>
</dbReference>
<dbReference type="GO" id="GO:0071111">
    <property type="term" value="F:cyclic-guanylate-specific phosphodiesterase activity"/>
    <property type="evidence" value="ECO:0007669"/>
    <property type="project" value="InterPro"/>
</dbReference>
<dbReference type="CDD" id="cd01948">
    <property type="entry name" value="EAL"/>
    <property type="match status" value="1"/>
</dbReference>
<dbReference type="SUPFAM" id="SSF55073">
    <property type="entry name" value="Nucleotide cyclase"/>
    <property type="match status" value="1"/>
</dbReference>
<gene>
    <name evidence="4" type="ORF">NAF29_02670</name>
</gene>
<feature type="transmembrane region" description="Helical" evidence="1">
    <location>
        <begin position="132"/>
        <end position="153"/>
    </location>
</feature>
<dbReference type="SMART" id="SM00052">
    <property type="entry name" value="EAL"/>
    <property type="match status" value="1"/>
</dbReference>
<dbReference type="AlphaFoldDB" id="A0AA41W493"/>
<dbReference type="SMART" id="SM00267">
    <property type="entry name" value="GGDEF"/>
    <property type="match status" value="1"/>
</dbReference>
<protein>
    <submittedName>
        <fullName evidence="4">EAL domain-containing protein</fullName>
    </submittedName>
</protein>
<keyword evidence="1" id="KW-0812">Transmembrane</keyword>
<dbReference type="SUPFAM" id="SSF141868">
    <property type="entry name" value="EAL domain-like"/>
    <property type="match status" value="1"/>
</dbReference>
<feature type="transmembrane region" description="Helical" evidence="1">
    <location>
        <begin position="7"/>
        <end position="30"/>
    </location>
</feature>
<evidence type="ECO:0000313" key="4">
    <source>
        <dbReference type="EMBL" id="MCM2678574.1"/>
    </source>
</evidence>
<evidence type="ECO:0000256" key="1">
    <source>
        <dbReference type="SAM" id="Phobius"/>
    </source>
</evidence>
<accession>A0AA41W493</accession>
<dbReference type="InterPro" id="IPR001633">
    <property type="entry name" value="EAL_dom"/>
</dbReference>
<dbReference type="Gene3D" id="3.20.20.450">
    <property type="entry name" value="EAL domain"/>
    <property type="match status" value="1"/>
</dbReference>
<evidence type="ECO:0000313" key="5">
    <source>
        <dbReference type="Proteomes" id="UP001165393"/>
    </source>
</evidence>
<feature type="domain" description="GGDEF" evidence="3">
    <location>
        <begin position="248"/>
        <end position="381"/>
    </location>
</feature>